<dbReference type="AlphaFoldDB" id="A0A3P7M7R8"/>
<protein>
    <recommendedName>
        <fullName evidence="1">Anamorsin N-terminal domain-containing protein</fullName>
    </recommendedName>
</protein>
<dbReference type="EMBL" id="UYRU01075104">
    <property type="protein sequence ID" value="VDN25445.1"/>
    <property type="molecule type" value="Genomic_DNA"/>
</dbReference>
<dbReference type="OrthoDB" id="311633at2759"/>
<sequence length="183" mass="20445">MDAEVLKLIRPTDRVLIVWSSTNSQTETSMKNMLESLKTVVSDESAIQLENLEVYLQRPVSTNGESSLKPTIILTGWPEAFKHGQHNFEVYSRLVALFPVSGRIISRESAGADLASTVESLRKAAVLAGFVDIKFVCLSVSLKLTSSFNLKLFSHLKTLVDRFYLEMPSCFPTSLYKLITLLK</sequence>
<dbReference type="Gene3D" id="3.40.50.150">
    <property type="entry name" value="Vaccinia Virus protein VP39"/>
    <property type="match status" value="1"/>
</dbReference>
<accession>A0A3P7M7R8</accession>
<name>A0A3P7M7R8_DIBLA</name>
<dbReference type="Pfam" id="PF20922">
    <property type="entry name" value="Anamorsin_N"/>
    <property type="match status" value="1"/>
</dbReference>
<gene>
    <name evidence="2" type="ORF">DILT_LOCUS14617</name>
</gene>
<dbReference type="InterPro" id="IPR049011">
    <property type="entry name" value="Anamorsin_N_metazoan"/>
</dbReference>
<evidence type="ECO:0000259" key="1">
    <source>
        <dbReference type="Pfam" id="PF20922"/>
    </source>
</evidence>
<proteinExistence type="predicted"/>
<dbReference type="Proteomes" id="UP000281553">
    <property type="component" value="Unassembled WGS sequence"/>
</dbReference>
<organism evidence="2 3">
    <name type="scientific">Dibothriocephalus latus</name>
    <name type="common">Fish tapeworm</name>
    <name type="synonym">Diphyllobothrium latum</name>
    <dbReference type="NCBI Taxonomy" id="60516"/>
    <lineage>
        <taxon>Eukaryota</taxon>
        <taxon>Metazoa</taxon>
        <taxon>Spiralia</taxon>
        <taxon>Lophotrochozoa</taxon>
        <taxon>Platyhelminthes</taxon>
        <taxon>Cestoda</taxon>
        <taxon>Eucestoda</taxon>
        <taxon>Diphyllobothriidea</taxon>
        <taxon>Diphyllobothriidae</taxon>
        <taxon>Dibothriocephalus</taxon>
    </lineage>
</organism>
<keyword evidence="3" id="KW-1185">Reference proteome</keyword>
<feature type="domain" description="Anamorsin N-terminal" evidence="1">
    <location>
        <begin position="13"/>
        <end position="136"/>
    </location>
</feature>
<evidence type="ECO:0000313" key="2">
    <source>
        <dbReference type="EMBL" id="VDN25445.1"/>
    </source>
</evidence>
<reference evidence="2 3" key="1">
    <citation type="submission" date="2018-11" db="EMBL/GenBank/DDBJ databases">
        <authorList>
            <consortium name="Pathogen Informatics"/>
        </authorList>
    </citation>
    <scope>NUCLEOTIDE SEQUENCE [LARGE SCALE GENOMIC DNA]</scope>
</reference>
<evidence type="ECO:0000313" key="3">
    <source>
        <dbReference type="Proteomes" id="UP000281553"/>
    </source>
</evidence>
<dbReference type="InterPro" id="IPR029063">
    <property type="entry name" value="SAM-dependent_MTases_sf"/>
</dbReference>